<proteinExistence type="inferred from homology"/>
<organism evidence="7 8">
    <name type="scientific">Kibdelosporangium persicum</name>
    <dbReference type="NCBI Taxonomy" id="2698649"/>
    <lineage>
        <taxon>Bacteria</taxon>
        <taxon>Bacillati</taxon>
        <taxon>Actinomycetota</taxon>
        <taxon>Actinomycetes</taxon>
        <taxon>Pseudonocardiales</taxon>
        <taxon>Pseudonocardiaceae</taxon>
        <taxon>Kibdelosporangium</taxon>
    </lineage>
</organism>
<dbReference type="SUPFAM" id="SSF51905">
    <property type="entry name" value="FAD/NAD(P)-binding domain"/>
    <property type="match status" value="1"/>
</dbReference>
<sequence length="359" mass="38545">MSHNTVRLRLHGMTKHSVVVLGAGYGGLMAALRAADQAEVTLIAPSSRFTERVREHELAAGRPDITHPLSTFIRNKPVTHVAARATTIDPVRREVRTDDGGTYSYDRLVYALGSRTKGYRGCGRVFTSENASYLRKRLDDGPGTLTVVGGSLTGIEMASELASAARDWRVRMVTAGELGPSLSAKGRAHVRSVFAELGIAVREGQTVTPEEIDSDVVLWAASMTPNTELAAEAGIALDSDGRVAVDATLRSVSYPDIYAVGDAAGARTETAGPLRMACAAALPVGSRAGKNIALELRGREPRPLSFRYYAQCVSLGRDNGLFQFVNADDSPKDTIVTGRLGALIKERVVRWTVFALRHA</sequence>
<evidence type="ECO:0000256" key="5">
    <source>
        <dbReference type="ARBA" id="ARBA00023002"/>
    </source>
</evidence>
<dbReference type="Proteomes" id="UP000763557">
    <property type="component" value="Unassembled WGS sequence"/>
</dbReference>
<keyword evidence="4" id="KW-0274">FAD</keyword>
<name>A0ABX2EZI2_9PSEU</name>
<evidence type="ECO:0000256" key="1">
    <source>
        <dbReference type="ARBA" id="ARBA00001974"/>
    </source>
</evidence>
<keyword evidence="3" id="KW-0285">Flavoprotein</keyword>
<evidence type="ECO:0000256" key="3">
    <source>
        <dbReference type="ARBA" id="ARBA00022630"/>
    </source>
</evidence>
<comment type="caution">
    <text evidence="7">The sequence shown here is derived from an EMBL/GenBank/DDBJ whole genome shotgun (WGS) entry which is preliminary data.</text>
</comment>
<dbReference type="InterPro" id="IPR036188">
    <property type="entry name" value="FAD/NAD-bd_sf"/>
</dbReference>
<evidence type="ECO:0000259" key="6">
    <source>
        <dbReference type="Pfam" id="PF07992"/>
    </source>
</evidence>
<evidence type="ECO:0000256" key="4">
    <source>
        <dbReference type="ARBA" id="ARBA00022827"/>
    </source>
</evidence>
<keyword evidence="8" id="KW-1185">Reference proteome</keyword>
<evidence type="ECO:0000256" key="2">
    <source>
        <dbReference type="ARBA" id="ARBA00005272"/>
    </source>
</evidence>
<dbReference type="InterPro" id="IPR023753">
    <property type="entry name" value="FAD/NAD-binding_dom"/>
</dbReference>
<protein>
    <submittedName>
        <fullName evidence="7">FAD-dependent pyridine nucleotide-disulfide oxidoreductase</fullName>
    </submittedName>
</protein>
<dbReference type="InterPro" id="IPR051169">
    <property type="entry name" value="NADH-Q_oxidoreductase"/>
</dbReference>
<dbReference type="PRINTS" id="PR00469">
    <property type="entry name" value="PNDRDTASEII"/>
</dbReference>
<dbReference type="EMBL" id="JAAATY010000003">
    <property type="protein sequence ID" value="NRN64463.1"/>
    <property type="molecule type" value="Genomic_DNA"/>
</dbReference>
<keyword evidence="5" id="KW-0560">Oxidoreductase</keyword>
<dbReference type="PRINTS" id="PR00368">
    <property type="entry name" value="FADPNR"/>
</dbReference>
<comment type="cofactor">
    <cofactor evidence="1">
        <name>FAD</name>
        <dbReference type="ChEBI" id="CHEBI:57692"/>
    </cofactor>
</comment>
<feature type="domain" description="FAD/NAD(P)-binding" evidence="6">
    <location>
        <begin position="17"/>
        <end position="267"/>
    </location>
</feature>
<evidence type="ECO:0000313" key="7">
    <source>
        <dbReference type="EMBL" id="NRN64463.1"/>
    </source>
</evidence>
<comment type="similarity">
    <text evidence="2">Belongs to the NADH dehydrogenase family.</text>
</comment>
<dbReference type="PANTHER" id="PTHR42913">
    <property type="entry name" value="APOPTOSIS-INDUCING FACTOR 1"/>
    <property type="match status" value="1"/>
</dbReference>
<gene>
    <name evidence="7" type="ORF">GC106_16690</name>
</gene>
<dbReference type="PANTHER" id="PTHR42913:SF3">
    <property type="entry name" value="64 KDA MITOCHONDRIAL NADH DEHYDROGENASE (EUROFUNG)"/>
    <property type="match status" value="1"/>
</dbReference>
<evidence type="ECO:0000313" key="8">
    <source>
        <dbReference type="Proteomes" id="UP000763557"/>
    </source>
</evidence>
<dbReference type="Gene3D" id="3.50.50.100">
    <property type="match status" value="1"/>
</dbReference>
<dbReference type="Pfam" id="PF07992">
    <property type="entry name" value="Pyr_redox_2"/>
    <property type="match status" value="1"/>
</dbReference>
<reference evidence="7 8" key="1">
    <citation type="submission" date="2020-01" db="EMBL/GenBank/DDBJ databases">
        <title>Kibdelosporangium persica a novel Actinomycetes from a hot desert in Iran.</title>
        <authorList>
            <person name="Safaei N."/>
            <person name="Zaburannyi N."/>
            <person name="Mueller R."/>
            <person name="Wink J."/>
        </authorList>
    </citation>
    <scope>NUCLEOTIDE SEQUENCE [LARGE SCALE GENOMIC DNA]</scope>
    <source>
        <strain evidence="7 8">4NS15</strain>
    </source>
</reference>
<accession>A0ABX2EZI2</accession>